<protein>
    <submittedName>
        <fullName evidence="1">Uncharacterized protein</fullName>
    </submittedName>
</protein>
<organism evidence="1">
    <name type="scientific">Rhizophora mucronata</name>
    <name type="common">Asiatic mangrove</name>
    <dbReference type="NCBI Taxonomy" id="61149"/>
    <lineage>
        <taxon>Eukaryota</taxon>
        <taxon>Viridiplantae</taxon>
        <taxon>Streptophyta</taxon>
        <taxon>Embryophyta</taxon>
        <taxon>Tracheophyta</taxon>
        <taxon>Spermatophyta</taxon>
        <taxon>Magnoliopsida</taxon>
        <taxon>eudicotyledons</taxon>
        <taxon>Gunneridae</taxon>
        <taxon>Pentapetalae</taxon>
        <taxon>rosids</taxon>
        <taxon>fabids</taxon>
        <taxon>Malpighiales</taxon>
        <taxon>Rhizophoraceae</taxon>
        <taxon>Rhizophora</taxon>
    </lineage>
</organism>
<name>A0A2P2LIN1_RHIMU</name>
<sequence>MLVEFALYFYVFIDELLLLGQYHELAAEAFYLMAMTFNKLGQLDKREEAAASFRKHIVALENPQCEGDPLLKML</sequence>
<dbReference type="AlphaFoldDB" id="A0A2P2LIN1"/>
<reference evidence="1" key="1">
    <citation type="submission" date="2018-02" db="EMBL/GenBank/DDBJ databases">
        <title>Rhizophora mucronata_Transcriptome.</title>
        <authorList>
            <person name="Meera S.P."/>
            <person name="Sreeshan A."/>
            <person name="Augustine A."/>
        </authorList>
    </citation>
    <scope>NUCLEOTIDE SEQUENCE</scope>
    <source>
        <tissue evidence="1">Leaf</tissue>
    </source>
</reference>
<accession>A0A2P2LIN1</accession>
<dbReference type="EMBL" id="GGEC01037364">
    <property type="protein sequence ID" value="MBX17848.1"/>
    <property type="molecule type" value="Transcribed_RNA"/>
</dbReference>
<evidence type="ECO:0000313" key="1">
    <source>
        <dbReference type="EMBL" id="MBX17848.1"/>
    </source>
</evidence>
<proteinExistence type="predicted"/>